<evidence type="ECO:0000313" key="9">
    <source>
        <dbReference type="Proteomes" id="UP000295807"/>
    </source>
</evidence>
<dbReference type="EMBL" id="SMAD01000008">
    <property type="protein sequence ID" value="TCS86230.1"/>
    <property type="molecule type" value="Genomic_DNA"/>
</dbReference>
<keyword evidence="4 6" id="KW-1133">Transmembrane helix</keyword>
<evidence type="ECO:0000256" key="4">
    <source>
        <dbReference type="ARBA" id="ARBA00022989"/>
    </source>
</evidence>
<evidence type="ECO:0000256" key="1">
    <source>
        <dbReference type="ARBA" id="ARBA00004162"/>
    </source>
</evidence>
<feature type="transmembrane region" description="Helical" evidence="6">
    <location>
        <begin position="44"/>
        <end position="71"/>
    </location>
</feature>
<proteinExistence type="predicted"/>
<sequence>MIAYYYRLVSILAGMRKKLYRNFQTGLLGGVASGLSEQFNIPPFFIRLLFIVLFMALGLGLFLYIALWVLLPGKENDRRIIDPILKRFQKWKKD</sequence>
<dbReference type="GO" id="GO:0005886">
    <property type="term" value="C:plasma membrane"/>
    <property type="evidence" value="ECO:0007669"/>
    <property type="project" value="UniProtKB-SubCell"/>
</dbReference>
<dbReference type="PANTHER" id="PTHR33885:SF3">
    <property type="entry name" value="PHAGE SHOCK PROTEIN C"/>
    <property type="match status" value="1"/>
</dbReference>
<name>A0A4R3KNT0_9SPHI</name>
<keyword evidence="5 6" id="KW-0472">Membrane</keyword>
<comment type="subcellular location">
    <subcellularLocation>
        <location evidence="1">Cell membrane</location>
        <topology evidence="1">Single-pass membrane protein</topology>
    </subcellularLocation>
</comment>
<feature type="domain" description="Phage shock protein PspC N-terminal" evidence="7">
    <location>
        <begin position="17"/>
        <end position="73"/>
    </location>
</feature>
<evidence type="ECO:0000259" key="7">
    <source>
        <dbReference type="Pfam" id="PF04024"/>
    </source>
</evidence>
<dbReference type="InterPro" id="IPR007168">
    <property type="entry name" value="Phageshock_PspC_N"/>
</dbReference>
<keyword evidence="3 6" id="KW-0812">Transmembrane</keyword>
<dbReference type="RefSeq" id="WP_132129637.1">
    <property type="nucleotide sequence ID" value="NZ_CP042432.1"/>
</dbReference>
<dbReference type="AlphaFoldDB" id="A0A4R3KNT0"/>
<organism evidence="8 9">
    <name type="scientific">Anseongella ginsenosidimutans</name>
    <dbReference type="NCBI Taxonomy" id="496056"/>
    <lineage>
        <taxon>Bacteria</taxon>
        <taxon>Pseudomonadati</taxon>
        <taxon>Bacteroidota</taxon>
        <taxon>Sphingobacteriia</taxon>
        <taxon>Sphingobacteriales</taxon>
        <taxon>Sphingobacteriaceae</taxon>
        <taxon>Anseongella</taxon>
    </lineage>
</organism>
<keyword evidence="9" id="KW-1185">Reference proteome</keyword>
<accession>A0A4R3KNT0</accession>
<evidence type="ECO:0000256" key="2">
    <source>
        <dbReference type="ARBA" id="ARBA00022475"/>
    </source>
</evidence>
<gene>
    <name evidence="8" type="ORF">EDD80_10821</name>
</gene>
<dbReference type="Pfam" id="PF04024">
    <property type="entry name" value="PspC"/>
    <property type="match status" value="1"/>
</dbReference>
<dbReference type="PANTHER" id="PTHR33885">
    <property type="entry name" value="PHAGE SHOCK PROTEIN C"/>
    <property type="match status" value="1"/>
</dbReference>
<evidence type="ECO:0000256" key="5">
    <source>
        <dbReference type="ARBA" id="ARBA00023136"/>
    </source>
</evidence>
<evidence type="ECO:0000313" key="8">
    <source>
        <dbReference type="EMBL" id="TCS86230.1"/>
    </source>
</evidence>
<keyword evidence="2" id="KW-1003">Cell membrane</keyword>
<dbReference type="InterPro" id="IPR052027">
    <property type="entry name" value="PspC"/>
</dbReference>
<evidence type="ECO:0000256" key="6">
    <source>
        <dbReference type="SAM" id="Phobius"/>
    </source>
</evidence>
<dbReference type="Proteomes" id="UP000295807">
    <property type="component" value="Unassembled WGS sequence"/>
</dbReference>
<comment type="caution">
    <text evidence="8">The sequence shown here is derived from an EMBL/GenBank/DDBJ whole genome shotgun (WGS) entry which is preliminary data.</text>
</comment>
<protein>
    <submittedName>
        <fullName evidence="8">Phage shock protein C (PspC) family protein</fullName>
    </submittedName>
</protein>
<dbReference type="OrthoDB" id="5772680at2"/>
<evidence type="ECO:0000256" key="3">
    <source>
        <dbReference type="ARBA" id="ARBA00022692"/>
    </source>
</evidence>
<reference evidence="8 9" key="1">
    <citation type="submission" date="2019-03" db="EMBL/GenBank/DDBJ databases">
        <title>Genomic Encyclopedia of Type Strains, Phase IV (KMG-IV): sequencing the most valuable type-strain genomes for metagenomic binning, comparative biology and taxonomic classification.</title>
        <authorList>
            <person name="Goeker M."/>
        </authorList>
    </citation>
    <scope>NUCLEOTIDE SEQUENCE [LARGE SCALE GENOMIC DNA]</scope>
    <source>
        <strain evidence="8 9">DSM 21100</strain>
    </source>
</reference>